<keyword evidence="1" id="KW-0175">Coiled coil</keyword>
<organism evidence="3">
    <name type="scientific">hydrothermal vent metagenome</name>
    <dbReference type="NCBI Taxonomy" id="652676"/>
    <lineage>
        <taxon>unclassified sequences</taxon>
        <taxon>metagenomes</taxon>
        <taxon>ecological metagenomes</taxon>
    </lineage>
</organism>
<feature type="transmembrane region" description="Helical" evidence="2">
    <location>
        <begin position="20"/>
        <end position="44"/>
    </location>
</feature>
<name>A0A1W1BL38_9ZZZZ</name>
<evidence type="ECO:0008006" key="4">
    <source>
        <dbReference type="Google" id="ProtNLM"/>
    </source>
</evidence>
<keyword evidence="2" id="KW-1133">Transmembrane helix</keyword>
<evidence type="ECO:0000313" key="3">
    <source>
        <dbReference type="EMBL" id="SFV54191.1"/>
    </source>
</evidence>
<evidence type="ECO:0000256" key="2">
    <source>
        <dbReference type="SAM" id="Phobius"/>
    </source>
</evidence>
<gene>
    <name evidence="3" type="ORF">MNB_SV-12-888</name>
</gene>
<keyword evidence="2" id="KW-0812">Transmembrane</keyword>
<dbReference type="EMBL" id="FPHE01000052">
    <property type="protein sequence ID" value="SFV54191.1"/>
    <property type="molecule type" value="Genomic_DNA"/>
</dbReference>
<accession>A0A1W1BL38</accession>
<feature type="coiled-coil region" evidence="1">
    <location>
        <begin position="52"/>
        <end position="79"/>
    </location>
</feature>
<protein>
    <recommendedName>
        <fullName evidence="4">Septum formation initiator</fullName>
    </recommendedName>
</protein>
<evidence type="ECO:0000256" key="1">
    <source>
        <dbReference type="SAM" id="Coils"/>
    </source>
</evidence>
<keyword evidence="2" id="KW-0472">Membrane</keyword>
<sequence>MEFAKDIGIIIRKIEHILGLSLKIFLVTAIIVILVGVYVANLIYGDNSLYRLQYLQKEKEGLKQEIYSLKQENAKLHKQYLEWTDARR</sequence>
<proteinExistence type="predicted"/>
<dbReference type="AlphaFoldDB" id="A0A1W1BL38"/>
<reference evidence="3" key="1">
    <citation type="submission" date="2016-10" db="EMBL/GenBank/DDBJ databases">
        <authorList>
            <person name="de Groot N.N."/>
        </authorList>
    </citation>
    <scope>NUCLEOTIDE SEQUENCE</scope>
</reference>